<keyword evidence="2" id="KW-1185">Reference proteome</keyword>
<comment type="caution">
    <text evidence="1">The sequence shown here is derived from an EMBL/GenBank/DDBJ whole genome shotgun (WGS) entry which is preliminary data.</text>
</comment>
<dbReference type="Proteomes" id="UP001374584">
    <property type="component" value="Unassembled WGS sequence"/>
</dbReference>
<gene>
    <name evidence="1" type="ORF">VNO80_01027</name>
</gene>
<reference evidence="1 2" key="1">
    <citation type="submission" date="2024-01" db="EMBL/GenBank/DDBJ databases">
        <title>The genomes of 5 underutilized Papilionoideae crops provide insights into root nodulation and disease resistanc.</title>
        <authorList>
            <person name="Jiang F."/>
        </authorList>
    </citation>
    <scope>NUCLEOTIDE SEQUENCE [LARGE SCALE GENOMIC DNA]</scope>
    <source>
        <strain evidence="1">JINMINGXINNONG_FW02</strain>
        <tissue evidence="1">Leaves</tissue>
    </source>
</reference>
<accession>A0AAN9P0N5</accession>
<evidence type="ECO:0000313" key="2">
    <source>
        <dbReference type="Proteomes" id="UP001374584"/>
    </source>
</evidence>
<protein>
    <submittedName>
        <fullName evidence="1">Uncharacterized protein</fullName>
    </submittedName>
</protein>
<evidence type="ECO:0000313" key="1">
    <source>
        <dbReference type="EMBL" id="KAK7382240.1"/>
    </source>
</evidence>
<organism evidence="1 2">
    <name type="scientific">Phaseolus coccineus</name>
    <name type="common">Scarlet runner bean</name>
    <name type="synonym">Phaseolus multiflorus</name>
    <dbReference type="NCBI Taxonomy" id="3886"/>
    <lineage>
        <taxon>Eukaryota</taxon>
        <taxon>Viridiplantae</taxon>
        <taxon>Streptophyta</taxon>
        <taxon>Embryophyta</taxon>
        <taxon>Tracheophyta</taxon>
        <taxon>Spermatophyta</taxon>
        <taxon>Magnoliopsida</taxon>
        <taxon>eudicotyledons</taxon>
        <taxon>Gunneridae</taxon>
        <taxon>Pentapetalae</taxon>
        <taxon>rosids</taxon>
        <taxon>fabids</taxon>
        <taxon>Fabales</taxon>
        <taxon>Fabaceae</taxon>
        <taxon>Papilionoideae</taxon>
        <taxon>50 kb inversion clade</taxon>
        <taxon>NPAAA clade</taxon>
        <taxon>indigoferoid/millettioid clade</taxon>
        <taxon>Phaseoleae</taxon>
        <taxon>Phaseolus</taxon>
    </lineage>
</organism>
<dbReference type="EMBL" id="JAYMYR010000001">
    <property type="protein sequence ID" value="KAK7382240.1"/>
    <property type="molecule type" value="Genomic_DNA"/>
</dbReference>
<sequence length="135" mass="14550">MASRLALFKCLDWKRKYFLCNGRVALTNSEKHLCGSGSVTVRFICRVGRGHSGTAFGSFPLLFVCKCKQQAPWCSKWRASQQRLNNQGNAYMGCTIQLGDAERAGGAAFSGATFGDAEDVQSSIAISVASSKLVS</sequence>
<proteinExistence type="predicted"/>
<name>A0AAN9P0N5_PHACN</name>
<dbReference type="AlphaFoldDB" id="A0AAN9P0N5"/>